<dbReference type="InterPro" id="IPR039421">
    <property type="entry name" value="Type_1_exporter"/>
</dbReference>
<dbReference type="Proteomes" id="UP001501645">
    <property type="component" value="Unassembled WGS sequence"/>
</dbReference>
<dbReference type="SUPFAM" id="SSF52540">
    <property type="entry name" value="P-loop containing nucleoside triphosphate hydrolases"/>
    <property type="match status" value="1"/>
</dbReference>
<dbReference type="EMBL" id="BAABKO010000002">
    <property type="protein sequence ID" value="GAA4770667.1"/>
    <property type="molecule type" value="Genomic_DNA"/>
</dbReference>
<dbReference type="SMART" id="SM00382">
    <property type="entry name" value="AAA"/>
    <property type="match status" value="1"/>
</dbReference>
<dbReference type="PROSITE" id="PS50929">
    <property type="entry name" value="ABC_TM1F"/>
    <property type="match status" value="1"/>
</dbReference>
<keyword evidence="2 7" id="KW-0812">Transmembrane</keyword>
<evidence type="ECO:0000259" key="8">
    <source>
        <dbReference type="PROSITE" id="PS50893"/>
    </source>
</evidence>
<dbReference type="InterPro" id="IPR027417">
    <property type="entry name" value="P-loop_NTPase"/>
</dbReference>
<feature type="transmembrane region" description="Helical" evidence="7">
    <location>
        <begin position="64"/>
        <end position="89"/>
    </location>
</feature>
<dbReference type="PANTHER" id="PTHR43394">
    <property type="entry name" value="ATP-DEPENDENT PERMEASE MDL1, MITOCHONDRIAL"/>
    <property type="match status" value="1"/>
</dbReference>
<dbReference type="Pfam" id="PF00664">
    <property type="entry name" value="ABC_membrane"/>
    <property type="match status" value="1"/>
</dbReference>
<dbReference type="InterPro" id="IPR003593">
    <property type="entry name" value="AAA+_ATPase"/>
</dbReference>
<evidence type="ECO:0000256" key="1">
    <source>
        <dbReference type="ARBA" id="ARBA00004651"/>
    </source>
</evidence>
<dbReference type="GO" id="GO:0005524">
    <property type="term" value="F:ATP binding"/>
    <property type="evidence" value="ECO:0007669"/>
    <property type="project" value="UniProtKB-KW"/>
</dbReference>
<dbReference type="PANTHER" id="PTHR43394:SF1">
    <property type="entry name" value="ATP-BINDING CASSETTE SUB-FAMILY B MEMBER 10, MITOCHONDRIAL"/>
    <property type="match status" value="1"/>
</dbReference>
<comment type="subcellular location">
    <subcellularLocation>
        <location evidence="1">Cell membrane</location>
        <topology evidence="1">Multi-pass membrane protein</topology>
    </subcellularLocation>
</comment>
<reference evidence="11" key="1">
    <citation type="journal article" date="2019" name="Int. J. Syst. Evol. Microbiol.">
        <title>The Global Catalogue of Microorganisms (GCM) 10K type strain sequencing project: providing services to taxonomists for standard genome sequencing and annotation.</title>
        <authorList>
            <consortium name="The Broad Institute Genomics Platform"/>
            <consortium name="The Broad Institute Genome Sequencing Center for Infectious Disease"/>
            <person name="Wu L."/>
            <person name="Ma J."/>
        </authorList>
    </citation>
    <scope>NUCLEOTIDE SEQUENCE [LARGE SCALE GENOMIC DNA]</scope>
    <source>
        <strain evidence="11">JCM 18537</strain>
    </source>
</reference>
<feature type="transmembrane region" description="Helical" evidence="7">
    <location>
        <begin position="20"/>
        <end position="44"/>
    </location>
</feature>
<evidence type="ECO:0000256" key="4">
    <source>
        <dbReference type="ARBA" id="ARBA00022840"/>
    </source>
</evidence>
<evidence type="ECO:0000256" key="2">
    <source>
        <dbReference type="ARBA" id="ARBA00022692"/>
    </source>
</evidence>
<evidence type="ECO:0000256" key="7">
    <source>
        <dbReference type="SAM" id="Phobius"/>
    </source>
</evidence>
<keyword evidence="5 7" id="KW-1133">Transmembrane helix</keyword>
<keyword evidence="6 7" id="KW-0472">Membrane</keyword>
<evidence type="ECO:0000259" key="9">
    <source>
        <dbReference type="PROSITE" id="PS50929"/>
    </source>
</evidence>
<evidence type="ECO:0000313" key="10">
    <source>
        <dbReference type="EMBL" id="GAA4770667.1"/>
    </source>
</evidence>
<keyword evidence="11" id="KW-1185">Reference proteome</keyword>
<protein>
    <submittedName>
        <fullName evidence="10">ABC transporter ATP-binding protein</fullName>
    </submittedName>
</protein>
<evidence type="ECO:0000256" key="3">
    <source>
        <dbReference type="ARBA" id="ARBA00022741"/>
    </source>
</evidence>
<evidence type="ECO:0000256" key="6">
    <source>
        <dbReference type="ARBA" id="ARBA00023136"/>
    </source>
</evidence>
<dbReference type="PROSITE" id="PS50893">
    <property type="entry name" value="ABC_TRANSPORTER_2"/>
    <property type="match status" value="1"/>
</dbReference>
<feature type="transmembrane region" description="Helical" evidence="7">
    <location>
        <begin position="280"/>
        <end position="305"/>
    </location>
</feature>
<dbReference type="CDD" id="cd07346">
    <property type="entry name" value="ABC_6TM_exporters"/>
    <property type="match status" value="1"/>
</dbReference>
<sequence length="569" mass="58683">MSLPLATADSRRTRRALGELVRGQAAGFAVAVAALAAGAAAGVASPLVLGAVVDAVTARERDDVTALVIALVAVVIVQALTAVWSRVAVVRVGERMLARLRDRLVTHVLRLPERRVEDAGRGEVVSRVSGDVAVVGDTVSSVVPGTAAAAFSIAAAAAGLGAIDLRLTLAACVAVPIQWLALRRHLRRSMPVYRASRAAAGERSQRMLEAIEARGTLTAFGTTRMAEERVDESARLTADLSMRATRLSARFWGRLNMAEFAGLAAVLVIGFALVRSGAASIGAATAAALMFLNLFGPMGTVLAGFDDLQRAAASLARLVGVLDEPVETAADVSAGARAPVGIEISGLSHAYGERVVLDDVSLAIRPGEHVAIVGASGAGKSTLAALVCGRLDVERGSVRFTGAAAPRIVLVTQENHVFAGALADDLRMAAPDADDEALRGALAAAGADGWAARLPDGLSTAVGAGGQELTEVRRQQLALARVRLVDPDVLVLDEAASEAGSADGDVLDRAALRLAAGRTTLTIAHRLEQARAADRVVVMDAGRVVEEGTHAQLLAAGDGYARLWRAYGA</sequence>
<proteinExistence type="predicted"/>
<dbReference type="Gene3D" id="1.20.1560.10">
    <property type="entry name" value="ABC transporter type 1, transmembrane domain"/>
    <property type="match status" value="1"/>
</dbReference>
<organism evidence="10 11">
    <name type="scientific">Microbacterium gilvum</name>
    <dbReference type="NCBI Taxonomy" id="1336204"/>
    <lineage>
        <taxon>Bacteria</taxon>
        <taxon>Bacillati</taxon>
        <taxon>Actinomycetota</taxon>
        <taxon>Actinomycetes</taxon>
        <taxon>Micrococcales</taxon>
        <taxon>Microbacteriaceae</taxon>
        <taxon>Microbacterium</taxon>
    </lineage>
</organism>
<dbReference type="Pfam" id="PF00005">
    <property type="entry name" value="ABC_tran"/>
    <property type="match status" value="1"/>
</dbReference>
<dbReference type="InterPro" id="IPR011527">
    <property type="entry name" value="ABC1_TM_dom"/>
</dbReference>
<gene>
    <name evidence="10" type="ORF">GCM10023351_13110</name>
</gene>
<evidence type="ECO:0000256" key="5">
    <source>
        <dbReference type="ARBA" id="ARBA00022989"/>
    </source>
</evidence>
<accession>A0ABP8ZZG2</accession>
<dbReference type="InterPro" id="IPR003439">
    <property type="entry name" value="ABC_transporter-like_ATP-bd"/>
</dbReference>
<comment type="caution">
    <text evidence="10">The sequence shown here is derived from an EMBL/GenBank/DDBJ whole genome shotgun (WGS) entry which is preliminary data.</text>
</comment>
<feature type="domain" description="ABC transmembrane type-1" evidence="9">
    <location>
        <begin position="29"/>
        <end position="310"/>
    </location>
</feature>
<dbReference type="SUPFAM" id="SSF90123">
    <property type="entry name" value="ABC transporter transmembrane region"/>
    <property type="match status" value="1"/>
</dbReference>
<dbReference type="Gene3D" id="3.40.50.300">
    <property type="entry name" value="P-loop containing nucleotide triphosphate hydrolases"/>
    <property type="match status" value="1"/>
</dbReference>
<dbReference type="InterPro" id="IPR036640">
    <property type="entry name" value="ABC1_TM_sf"/>
</dbReference>
<feature type="domain" description="ABC transporter" evidence="8">
    <location>
        <begin position="342"/>
        <end position="566"/>
    </location>
</feature>
<keyword evidence="3" id="KW-0547">Nucleotide-binding</keyword>
<keyword evidence="4 10" id="KW-0067">ATP-binding</keyword>
<name>A0ABP8ZZG2_9MICO</name>
<feature type="transmembrane region" description="Helical" evidence="7">
    <location>
        <begin position="251"/>
        <end position="274"/>
    </location>
</feature>
<dbReference type="RefSeq" id="WP_345437281.1">
    <property type="nucleotide sequence ID" value="NZ_BAABKO010000002.1"/>
</dbReference>
<evidence type="ECO:0000313" key="11">
    <source>
        <dbReference type="Proteomes" id="UP001501645"/>
    </source>
</evidence>